<evidence type="ECO:0000313" key="1">
    <source>
        <dbReference type="EMBL" id="KAJ1126708.1"/>
    </source>
</evidence>
<keyword evidence="2" id="KW-1185">Reference proteome</keyword>
<dbReference type="EMBL" id="JANPWB010000011">
    <property type="protein sequence ID" value="KAJ1126708.1"/>
    <property type="molecule type" value="Genomic_DNA"/>
</dbReference>
<protein>
    <submittedName>
        <fullName evidence="1">Uncharacterized protein</fullName>
    </submittedName>
</protein>
<sequence length="132" mass="14719">MSPGQPGKFAQACFVGRASGDKERWKHGAAQGGEAAVQRVVRGSGTVWQVRILPDATGAAWVLANFGDVRYSTAIRLEPNLLRQEYGVLEVFSLQPPQRSLYEQENFDEIEGPQEDAELWFSKNKYNCTLKT</sequence>
<evidence type="ECO:0000313" key="2">
    <source>
        <dbReference type="Proteomes" id="UP001066276"/>
    </source>
</evidence>
<proteinExistence type="predicted"/>
<comment type="caution">
    <text evidence="1">The sequence shown here is derived from an EMBL/GenBank/DDBJ whole genome shotgun (WGS) entry which is preliminary data.</text>
</comment>
<accession>A0AAV7PJH6</accession>
<reference evidence="1" key="1">
    <citation type="journal article" date="2022" name="bioRxiv">
        <title>Sequencing and chromosome-scale assembly of the giantPleurodeles waltlgenome.</title>
        <authorList>
            <person name="Brown T."/>
            <person name="Elewa A."/>
            <person name="Iarovenko S."/>
            <person name="Subramanian E."/>
            <person name="Araus A.J."/>
            <person name="Petzold A."/>
            <person name="Susuki M."/>
            <person name="Suzuki K.-i.T."/>
            <person name="Hayashi T."/>
            <person name="Toyoda A."/>
            <person name="Oliveira C."/>
            <person name="Osipova E."/>
            <person name="Leigh N.D."/>
            <person name="Simon A."/>
            <person name="Yun M.H."/>
        </authorList>
    </citation>
    <scope>NUCLEOTIDE SEQUENCE</scope>
    <source>
        <strain evidence="1">20211129_DDA</strain>
        <tissue evidence="1">Liver</tissue>
    </source>
</reference>
<gene>
    <name evidence="1" type="ORF">NDU88_005114</name>
</gene>
<name>A0AAV7PJH6_PLEWA</name>
<dbReference type="AlphaFoldDB" id="A0AAV7PJH6"/>
<organism evidence="1 2">
    <name type="scientific">Pleurodeles waltl</name>
    <name type="common">Iberian ribbed newt</name>
    <dbReference type="NCBI Taxonomy" id="8319"/>
    <lineage>
        <taxon>Eukaryota</taxon>
        <taxon>Metazoa</taxon>
        <taxon>Chordata</taxon>
        <taxon>Craniata</taxon>
        <taxon>Vertebrata</taxon>
        <taxon>Euteleostomi</taxon>
        <taxon>Amphibia</taxon>
        <taxon>Batrachia</taxon>
        <taxon>Caudata</taxon>
        <taxon>Salamandroidea</taxon>
        <taxon>Salamandridae</taxon>
        <taxon>Pleurodelinae</taxon>
        <taxon>Pleurodeles</taxon>
    </lineage>
</organism>
<dbReference type="Proteomes" id="UP001066276">
    <property type="component" value="Chromosome 7"/>
</dbReference>